<accession>A0A2P8DU51</accession>
<gene>
    <name evidence="1" type="ORF">CLV63_101209</name>
</gene>
<sequence>MTLWTWVDDAAATLRAEGHPLLAESVARLPRAAAEGDLARIRADLPAALSAAAGVRDHPWIEGYLRHWPGAARVGAQMEGATALAGAQARLRAAHGNGSSSGCAPAACAAENVLACYANIDGPGTVVERASVLAEAAGHCTPGEPRFEALAVARADLLIDDERPDEAIRHLDAEAQRVRATGADVGLYYGFGYVRALRAQDRHTDALHALEHLEGNGVAGWAQGVPRADAHRRIRFERARLLAWSARAGLRTAKEAVAALPDVREAESAPFLRPAWAEAVEHLIAKGAVRNDWRVGVTFTGWARHLEQVGAHRPCLDLSLTAARLAAQRGAHWVAAGAAERAERMLAQVRRGEDPRADLAEVRADMAAMPPVVLPGPAAELLDVLSAEPPEEVDPERHADLIRAGLAERPDDTGLLAALGRTSRVLHLGDAAAVPQWDMVRRAPGDRSAALALLDTLLHDNDQAGVRTLVRTLTGAPKQQSQPA</sequence>
<organism evidence="1 2">
    <name type="scientific">Murinocardiopsis flavida</name>
    <dbReference type="NCBI Taxonomy" id="645275"/>
    <lineage>
        <taxon>Bacteria</taxon>
        <taxon>Bacillati</taxon>
        <taxon>Actinomycetota</taxon>
        <taxon>Actinomycetes</taxon>
        <taxon>Streptosporangiales</taxon>
        <taxon>Nocardiopsidaceae</taxon>
        <taxon>Murinocardiopsis</taxon>
    </lineage>
</organism>
<protein>
    <submittedName>
        <fullName evidence="1">Uncharacterized protein</fullName>
    </submittedName>
</protein>
<name>A0A2P8DU51_9ACTN</name>
<evidence type="ECO:0000313" key="1">
    <source>
        <dbReference type="EMBL" id="PSL00735.1"/>
    </source>
</evidence>
<evidence type="ECO:0000313" key="2">
    <source>
        <dbReference type="Proteomes" id="UP000240542"/>
    </source>
</evidence>
<dbReference type="Proteomes" id="UP000240542">
    <property type="component" value="Unassembled WGS sequence"/>
</dbReference>
<keyword evidence="2" id="KW-1185">Reference proteome</keyword>
<dbReference type="OrthoDB" id="8764346at2"/>
<dbReference type="EMBL" id="PYGA01000001">
    <property type="protein sequence ID" value="PSL00735.1"/>
    <property type="molecule type" value="Genomic_DNA"/>
</dbReference>
<dbReference type="RefSeq" id="WP_106580928.1">
    <property type="nucleotide sequence ID" value="NZ_PYGA01000001.1"/>
</dbReference>
<dbReference type="AlphaFoldDB" id="A0A2P8DU51"/>
<comment type="caution">
    <text evidence="1">The sequence shown here is derived from an EMBL/GenBank/DDBJ whole genome shotgun (WGS) entry which is preliminary data.</text>
</comment>
<proteinExistence type="predicted"/>
<reference evidence="1 2" key="1">
    <citation type="submission" date="2018-03" db="EMBL/GenBank/DDBJ databases">
        <title>Genomic Encyclopedia of Archaeal and Bacterial Type Strains, Phase II (KMG-II): from individual species to whole genera.</title>
        <authorList>
            <person name="Goeker M."/>
        </authorList>
    </citation>
    <scope>NUCLEOTIDE SEQUENCE [LARGE SCALE GENOMIC DNA]</scope>
    <source>
        <strain evidence="1 2">DSM 45312</strain>
    </source>
</reference>